<dbReference type="PANTHER" id="PTHR15151:SF2">
    <property type="entry name" value="TUMOR NECROSIS FACTOR LIGAND SUPERFAMILY MEMBER 13B"/>
    <property type="match status" value="1"/>
</dbReference>
<keyword evidence="5" id="KW-1015">Disulfide bond</keyword>
<keyword evidence="8" id="KW-0472">Membrane</keyword>
<accession>A0A2Y9JCI3</accession>
<dbReference type="PANTHER" id="PTHR15151">
    <property type="entry name" value="PROTEIN EIGER"/>
    <property type="match status" value="1"/>
</dbReference>
<keyword evidence="4" id="KW-0964">Secreted</keyword>
<evidence type="ECO:0000256" key="2">
    <source>
        <dbReference type="ARBA" id="ARBA00008670"/>
    </source>
</evidence>
<feature type="region of interest" description="Disordered" evidence="7">
    <location>
        <begin position="119"/>
        <end position="142"/>
    </location>
</feature>
<keyword evidence="6" id="KW-0325">Glycoprotein</keyword>
<dbReference type="GO" id="GO:0005615">
    <property type="term" value="C:extracellular space"/>
    <property type="evidence" value="ECO:0007669"/>
    <property type="project" value="UniProtKB-KW"/>
</dbReference>
<dbReference type="PROSITE" id="PS50049">
    <property type="entry name" value="THD_2"/>
    <property type="match status" value="1"/>
</dbReference>
<dbReference type="KEGG" id="elk:111147133"/>
<keyword evidence="3" id="KW-0202">Cytokine</keyword>
<sequence length="290" mass="31276">MDGCTGRQSRLSPRLERGEEMKLKECVSILPLKESPSVPVSKDGTLLAVTLLLALAAGCLSVLAFCRVAALQAELRSLQAELRELHRAEQLPGAPQAGAAAPRAAVREAPAVPSALKGISAPPAAGGANSSQSSRNKRALQGPEEAATQDCLQLIADNDTPAIRKGAYTFVPWLLSFKRGRALEEKENKILVKETGYFFIYGQVLYTDSTFAMGHLIQRKKVHVFGDELSLVTLFRCIQNMPETLPNNSCYSAGIAKLEEGDELQLAIPREDAKISRDGDGTFFGALKLL</sequence>
<dbReference type="GO" id="GO:0005125">
    <property type="term" value="F:cytokine activity"/>
    <property type="evidence" value="ECO:0007669"/>
    <property type="project" value="UniProtKB-KW"/>
</dbReference>
<dbReference type="AlphaFoldDB" id="A0A2Y9JCI3"/>
<keyword evidence="8" id="KW-1133">Transmembrane helix</keyword>
<dbReference type="GO" id="GO:0016020">
    <property type="term" value="C:membrane"/>
    <property type="evidence" value="ECO:0007669"/>
    <property type="project" value="InterPro"/>
</dbReference>
<evidence type="ECO:0000256" key="4">
    <source>
        <dbReference type="ARBA" id="ARBA00022525"/>
    </source>
</evidence>
<feature type="transmembrane region" description="Helical" evidence="8">
    <location>
        <begin position="46"/>
        <end position="70"/>
    </location>
</feature>
<evidence type="ECO:0000256" key="7">
    <source>
        <dbReference type="SAM" id="MobiDB-lite"/>
    </source>
</evidence>
<dbReference type="GO" id="GO:0030890">
    <property type="term" value="P:positive regulation of B cell proliferation"/>
    <property type="evidence" value="ECO:0007669"/>
    <property type="project" value="TreeGrafter"/>
</dbReference>
<dbReference type="STRING" id="391180.A0A2Y9JCI3"/>
<feature type="compositionally biased region" description="Low complexity" evidence="7">
    <location>
        <begin position="120"/>
        <end position="134"/>
    </location>
</feature>
<evidence type="ECO:0000259" key="9">
    <source>
        <dbReference type="PROSITE" id="PS50049"/>
    </source>
</evidence>
<dbReference type="FunFam" id="2.60.120.40:FF:000019">
    <property type="entry name" value="Tumor necrosis factor ligand superfamily member 13B"/>
    <property type="match status" value="1"/>
</dbReference>
<organism evidence="10 11">
    <name type="scientific">Enhydra lutris kenyoni</name>
    <name type="common">northern sea otter</name>
    <dbReference type="NCBI Taxonomy" id="391180"/>
    <lineage>
        <taxon>Eukaryota</taxon>
        <taxon>Metazoa</taxon>
        <taxon>Chordata</taxon>
        <taxon>Craniata</taxon>
        <taxon>Vertebrata</taxon>
        <taxon>Euteleostomi</taxon>
        <taxon>Mammalia</taxon>
        <taxon>Eutheria</taxon>
        <taxon>Laurasiatheria</taxon>
        <taxon>Carnivora</taxon>
        <taxon>Caniformia</taxon>
        <taxon>Musteloidea</taxon>
        <taxon>Mustelidae</taxon>
        <taxon>Lutrinae</taxon>
        <taxon>Enhydra</taxon>
    </lineage>
</organism>
<gene>
    <name evidence="11" type="primary">LOC111147133</name>
</gene>
<dbReference type="OrthoDB" id="5947373at2759"/>
<evidence type="ECO:0000313" key="11">
    <source>
        <dbReference type="RefSeq" id="XP_022358743.1"/>
    </source>
</evidence>
<evidence type="ECO:0000256" key="5">
    <source>
        <dbReference type="ARBA" id="ARBA00023157"/>
    </source>
</evidence>
<dbReference type="InterPro" id="IPR006052">
    <property type="entry name" value="TNF_dom"/>
</dbReference>
<dbReference type="Gene3D" id="2.60.120.40">
    <property type="match status" value="1"/>
</dbReference>
<keyword evidence="8" id="KW-0812">Transmembrane</keyword>
<reference evidence="11" key="1">
    <citation type="submission" date="2025-08" db="UniProtKB">
        <authorList>
            <consortium name="RefSeq"/>
        </authorList>
    </citation>
    <scope>IDENTIFICATION</scope>
    <source>
        <tissue evidence="11">Blood</tissue>
    </source>
</reference>
<dbReference type="RefSeq" id="XP_022358743.1">
    <property type="nucleotide sequence ID" value="XM_022503035.1"/>
</dbReference>
<name>A0A2Y9JCI3_ENHLU</name>
<dbReference type="SUPFAM" id="SSF49842">
    <property type="entry name" value="TNF-like"/>
    <property type="match status" value="1"/>
</dbReference>
<comment type="similarity">
    <text evidence="2">Belongs to the tumor necrosis factor family.</text>
</comment>
<dbReference type="GeneID" id="111147133"/>
<dbReference type="Pfam" id="PF00229">
    <property type="entry name" value="TNF"/>
    <property type="match status" value="1"/>
</dbReference>
<comment type="subcellular location">
    <subcellularLocation>
        <location evidence="1">Secreted</location>
    </subcellularLocation>
</comment>
<dbReference type="CDD" id="cd00184">
    <property type="entry name" value="TNF"/>
    <property type="match status" value="1"/>
</dbReference>
<dbReference type="InterPro" id="IPR008983">
    <property type="entry name" value="Tumour_necrosis_fac-like_dom"/>
</dbReference>
<evidence type="ECO:0000256" key="1">
    <source>
        <dbReference type="ARBA" id="ARBA00004613"/>
    </source>
</evidence>
<dbReference type="Proteomes" id="UP000248482">
    <property type="component" value="Unplaced"/>
</dbReference>
<evidence type="ECO:0000256" key="6">
    <source>
        <dbReference type="ARBA" id="ARBA00023180"/>
    </source>
</evidence>
<dbReference type="GO" id="GO:0005164">
    <property type="term" value="F:tumor necrosis factor receptor binding"/>
    <property type="evidence" value="ECO:0007669"/>
    <property type="project" value="InterPro"/>
</dbReference>
<dbReference type="InterPro" id="IPR051748">
    <property type="entry name" value="TNF_Ligand_Superfamily"/>
</dbReference>
<evidence type="ECO:0000256" key="8">
    <source>
        <dbReference type="SAM" id="Phobius"/>
    </source>
</evidence>
<feature type="domain" description="THD" evidence="9">
    <location>
        <begin position="150"/>
        <end position="289"/>
    </location>
</feature>
<dbReference type="GO" id="GO:0006955">
    <property type="term" value="P:immune response"/>
    <property type="evidence" value="ECO:0007669"/>
    <property type="project" value="InterPro"/>
</dbReference>
<evidence type="ECO:0000313" key="10">
    <source>
        <dbReference type="Proteomes" id="UP000248482"/>
    </source>
</evidence>
<protein>
    <submittedName>
        <fullName evidence="11">Tumor necrosis factor ligand superfamily member 13B</fullName>
    </submittedName>
</protein>
<proteinExistence type="inferred from homology"/>
<evidence type="ECO:0000256" key="3">
    <source>
        <dbReference type="ARBA" id="ARBA00022514"/>
    </source>
</evidence>
<keyword evidence="10" id="KW-1185">Reference proteome</keyword>